<dbReference type="PANTHER" id="PTHR19853">
    <property type="entry name" value="WD REPEAT CONTAINING PROTEIN 3 WDR3"/>
    <property type="match status" value="1"/>
</dbReference>
<dbReference type="GO" id="GO:0005813">
    <property type="term" value="C:centrosome"/>
    <property type="evidence" value="ECO:0007669"/>
    <property type="project" value="UniProtKB-SubCell"/>
</dbReference>
<dbReference type="InterPro" id="IPR036322">
    <property type="entry name" value="WD40_repeat_dom_sf"/>
</dbReference>
<dbReference type="OrthoDB" id="5578278at2759"/>
<feature type="domain" description="Rab-GAP TBC" evidence="10">
    <location>
        <begin position="417"/>
        <end position="592"/>
    </location>
</feature>
<evidence type="ECO:0000256" key="4">
    <source>
        <dbReference type="ARBA" id="ARBA00022574"/>
    </source>
</evidence>
<dbReference type="SUPFAM" id="SSF50978">
    <property type="entry name" value="WD40 repeat-like"/>
    <property type="match status" value="1"/>
</dbReference>
<evidence type="ECO:0000259" key="10">
    <source>
        <dbReference type="PROSITE" id="PS50086"/>
    </source>
</evidence>
<name>A0A7R8UAT6_HERIL</name>
<comment type="subcellular location">
    <subcellularLocation>
        <location evidence="1">Cell projection</location>
        <location evidence="1">Cilium</location>
    </subcellularLocation>
    <subcellularLocation>
        <location evidence="2">Cytoplasm</location>
        <location evidence="2">Cytoskeleton</location>
        <location evidence="2">Microtubule organizing center</location>
        <location evidence="2">Centrosome</location>
    </subcellularLocation>
</comment>
<dbReference type="EMBL" id="LR899009">
    <property type="protein sequence ID" value="CAD7077339.1"/>
    <property type="molecule type" value="Genomic_DNA"/>
</dbReference>
<feature type="coiled-coil region" evidence="9">
    <location>
        <begin position="678"/>
        <end position="705"/>
    </location>
</feature>
<protein>
    <recommendedName>
        <fullName evidence="10">Rab-GAP TBC domain-containing protein</fullName>
    </recommendedName>
</protein>
<gene>
    <name evidence="11" type="ORF">HERILL_LOCUS696</name>
</gene>
<keyword evidence="6 9" id="KW-0175">Coiled coil</keyword>
<dbReference type="InParanoid" id="A0A7R8UAT6"/>
<keyword evidence="8" id="KW-0966">Cell projection</keyword>
<keyword evidence="5" id="KW-0677">Repeat</keyword>
<evidence type="ECO:0000256" key="5">
    <source>
        <dbReference type="ARBA" id="ARBA00022737"/>
    </source>
</evidence>
<dbReference type="AlphaFoldDB" id="A0A7R8UAT6"/>
<reference evidence="11 12" key="1">
    <citation type="submission" date="2020-11" db="EMBL/GenBank/DDBJ databases">
        <authorList>
            <person name="Wallbank WR R."/>
            <person name="Pardo Diaz C."/>
            <person name="Kozak K."/>
            <person name="Martin S."/>
            <person name="Jiggins C."/>
            <person name="Moest M."/>
            <person name="Warren A I."/>
            <person name="Generalovic N T."/>
            <person name="Byers J.R.P. K."/>
            <person name="Montejo-Kovacevich G."/>
            <person name="Yen C E."/>
        </authorList>
    </citation>
    <scope>NUCLEOTIDE SEQUENCE [LARGE SCALE GENOMIC DNA]</scope>
</reference>
<dbReference type="GO" id="GO:0060271">
    <property type="term" value="P:cilium assembly"/>
    <property type="evidence" value="ECO:0007669"/>
    <property type="project" value="TreeGrafter"/>
</dbReference>
<proteinExistence type="predicted"/>
<dbReference type="PANTHER" id="PTHR19853:SF1">
    <property type="entry name" value="TBC1 DOMAIN FAMILY MEMBER 31"/>
    <property type="match status" value="1"/>
</dbReference>
<evidence type="ECO:0000256" key="9">
    <source>
        <dbReference type="SAM" id="Coils"/>
    </source>
</evidence>
<feature type="coiled-coil region" evidence="9">
    <location>
        <begin position="775"/>
        <end position="827"/>
    </location>
</feature>
<dbReference type="SUPFAM" id="SSF47923">
    <property type="entry name" value="Ypt/Rab-GAP domain of gyp1p"/>
    <property type="match status" value="1"/>
</dbReference>
<evidence type="ECO:0000256" key="8">
    <source>
        <dbReference type="ARBA" id="ARBA00023273"/>
    </source>
</evidence>
<keyword evidence="12" id="KW-1185">Reference proteome</keyword>
<keyword evidence="4" id="KW-0853">WD repeat</keyword>
<dbReference type="Gene3D" id="1.10.472.80">
    <property type="entry name" value="Ypt/Rab-GAP domain of gyp1p, domain 3"/>
    <property type="match status" value="1"/>
</dbReference>
<evidence type="ECO:0000313" key="11">
    <source>
        <dbReference type="EMBL" id="CAD7077339.1"/>
    </source>
</evidence>
<dbReference type="OMA" id="GCYPEKY"/>
<keyword evidence="3" id="KW-0963">Cytoplasm</keyword>
<dbReference type="InterPro" id="IPR000195">
    <property type="entry name" value="Rab-GAP-TBC_dom"/>
</dbReference>
<evidence type="ECO:0000256" key="1">
    <source>
        <dbReference type="ARBA" id="ARBA00004138"/>
    </source>
</evidence>
<sequence>METVDCSAGGSAPQLEAPFKFKKEKDGTLLAICNTVEENSKLIRIRFVKCFFSINNSYFGAFDHRDNIFIFDLTRRSFWKFGQKISYCSVIENIPGQPLDYIAGTKDGQLLVFNIRKPCILKRQGISKHPIEGVSFNFRQKSEPLFLVYSAHEMVLFGLETFEKKGQWKYNENKVSIKYASMIPNSERFFACFSNDNIYVWSEHSHDAIRVVSPLRLKSHYKKDDILNVMLSGKESGESSTHLVDMTSDIGHDMIRGCKLSMDGKLICLTTGDSIILLSTSDFEINKIIRTNGFSCRAAEVVPQSSNNILYALTTRNQVLLINIDKSNIKVMMQTSNVYRMSLSRNGKLLGIVFKTGEVKLVRTSVGISTLNQVAVCAQEIRKPTISAKTVVSNFQSEMQQLLPQSRLASILKEFGEYPEKHRHLIWCTLLKLPNNKKAFTELLRRGLHPAVEFYHKIYPLKDASILRSLKRTMSCLIHWCNAFLYSRFLPDFIFPFLKIFPNSPMLTFELLISILLNHGQLWFEFSPMEPLNYLGIVENILTEFCPNLAQFYREKDIGAKIYAWPLLSTAFSQVLDAGQWYQLWDNIVCNKPTFLVFCVVAYNILQKPTIMSLKTNSSIESFFFDQNVINVKKLVKCATVLMNTCPDSLHPKRYMHVYEPLPLGFYPKFENYPKQMTQLKDQEIENLRQENVKLDKQLGELAKGESELLQQLEKKMKKDVHRKRMKDVEKCYSEAIERETERIRYQQKMLLLYKRQMRSQEMKILGLMHKSTGQEDLNSRMEDLDSLMNRIESNRLQQEMNMLCAEDNLNDKKLKLITQKQQLQQNTRENEPLHSRYRNAIKGLSAAEDDLTTELKRISQSGTDELSVARENTVEKINRFKADLGQIEAAFVRSVKKD</sequence>
<accession>A0A7R8UAT6</accession>
<keyword evidence="7" id="KW-0206">Cytoskeleton</keyword>
<dbReference type="GO" id="GO:0036064">
    <property type="term" value="C:ciliary basal body"/>
    <property type="evidence" value="ECO:0007669"/>
    <property type="project" value="TreeGrafter"/>
</dbReference>
<dbReference type="InterPro" id="IPR035969">
    <property type="entry name" value="Rab-GAP_TBC_sf"/>
</dbReference>
<dbReference type="InterPro" id="IPR051570">
    <property type="entry name" value="TBC1_cilium_biogenesis"/>
</dbReference>
<dbReference type="InterPro" id="IPR015943">
    <property type="entry name" value="WD40/YVTN_repeat-like_dom_sf"/>
</dbReference>
<evidence type="ECO:0000256" key="7">
    <source>
        <dbReference type="ARBA" id="ARBA00023212"/>
    </source>
</evidence>
<dbReference type="Gene3D" id="2.130.10.10">
    <property type="entry name" value="YVTN repeat-like/Quinoprotein amine dehydrogenase"/>
    <property type="match status" value="1"/>
</dbReference>
<evidence type="ECO:0000256" key="3">
    <source>
        <dbReference type="ARBA" id="ARBA00022490"/>
    </source>
</evidence>
<evidence type="ECO:0000313" key="12">
    <source>
        <dbReference type="Proteomes" id="UP000594454"/>
    </source>
</evidence>
<evidence type="ECO:0000256" key="2">
    <source>
        <dbReference type="ARBA" id="ARBA00004300"/>
    </source>
</evidence>
<evidence type="ECO:0000256" key="6">
    <source>
        <dbReference type="ARBA" id="ARBA00023054"/>
    </source>
</evidence>
<organism evidence="11 12">
    <name type="scientific">Hermetia illucens</name>
    <name type="common">Black soldier fly</name>
    <dbReference type="NCBI Taxonomy" id="343691"/>
    <lineage>
        <taxon>Eukaryota</taxon>
        <taxon>Metazoa</taxon>
        <taxon>Ecdysozoa</taxon>
        <taxon>Arthropoda</taxon>
        <taxon>Hexapoda</taxon>
        <taxon>Insecta</taxon>
        <taxon>Pterygota</taxon>
        <taxon>Neoptera</taxon>
        <taxon>Endopterygota</taxon>
        <taxon>Diptera</taxon>
        <taxon>Brachycera</taxon>
        <taxon>Stratiomyomorpha</taxon>
        <taxon>Stratiomyidae</taxon>
        <taxon>Hermetiinae</taxon>
        <taxon>Hermetia</taxon>
    </lineage>
</organism>
<dbReference type="Proteomes" id="UP000594454">
    <property type="component" value="Chromosome 1"/>
</dbReference>
<dbReference type="Pfam" id="PF00566">
    <property type="entry name" value="RabGAP-TBC"/>
    <property type="match status" value="1"/>
</dbReference>
<dbReference type="PROSITE" id="PS50086">
    <property type="entry name" value="TBC_RABGAP"/>
    <property type="match status" value="1"/>
</dbReference>
<dbReference type="FunCoup" id="A0A7R8UAT6">
    <property type="interactions" value="85"/>
</dbReference>